<gene>
    <name evidence="1" type="ORF">IM811_014497</name>
</gene>
<evidence type="ECO:0000313" key="2">
    <source>
        <dbReference type="Proteomes" id="UP000616885"/>
    </source>
</evidence>
<sequence length="305" mass="33458">MAPSTNDSGARPLPHMEKLSDEIFVYRPPGYEPGSSGGDTANAKTSPRLIILGTWTDARDSHIAKYISKYQELYPAASILLLKSTTRLFNNTALIGPAVRPALGIIREFFPPPPPSSPPSSSIATPSLLIHILSNGGSASISNLYEEYAATSENAEDTVLPYHVTIFDSSPSVFRIQQTVAYLTTGLSSPARRMVAIPALYTIATGLSAMINLGLWKDVLLHWGKSHNDPSTVRERRRVYIYSDADPVVSHLDVEAHADQAEKNGFEVYREPFAGSGHVAHVREDEARYWEIVRSIWSGTPRAKL</sequence>
<dbReference type="Proteomes" id="UP000616885">
    <property type="component" value="Unassembled WGS sequence"/>
</dbReference>
<dbReference type="PANTHER" id="PTHR12265">
    <property type="entry name" value="TRANSMEMBRANE PROTEIN 53"/>
    <property type="match status" value="1"/>
</dbReference>
<dbReference type="InterPro" id="IPR008547">
    <property type="entry name" value="DUF829_TMEM53"/>
</dbReference>
<evidence type="ECO:0000313" key="1">
    <source>
        <dbReference type="EMBL" id="KAF9752703.1"/>
    </source>
</evidence>
<organism evidence="1 2">
    <name type="scientific">Bionectria ochroleuca</name>
    <name type="common">Gliocladium roseum</name>
    <dbReference type="NCBI Taxonomy" id="29856"/>
    <lineage>
        <taxon>Eukaryota</taxon>
        <taxon>Fungi</taxon>
        <taxon>Dikarya</taxon>
        <taxon>Ascomycota</taxon>
        <taxon>Pezizomycotina</taxon>
        <taxon>Sordariomycetes</taxon>
        <taxon>Hypocreomycetidae</taxon>
        <taxon>Hypocreales</taxon>
        <taxon>Bionectriaceae</taxon>
        <taxon>Clonostachys</taxon>
    </lineage>
</organism>
<protein>
    <recommendedName>
        <fullName evidence="3">Indole-diterpene biosynthesis protein PaxU</fullName>
    </recommendedName>
</protein>
<dbReference type="Pfam" id="PF05705">
    <property type="entry name" value="DUF829"/>
    <property type="match status" value="1"/>
</dbReference>
<dbReference type="EMBL" id="JADCTT010000005">
    <property type="protein sequence ID" value="KAF9752703.1"/>
    <property type="molecule type" value="Genomic_DNA"/>
</dbReference>
<proteinExistence type="predicted"/>
<dbReference type="AlphaFoldDB" id="A0A8H7NBN4"/>
<dbReference type="PANTHER" id="PTHR12265:SF40">
    <property type="entry name" value="DUF829-DOMAIN-CONTAINING PROTEIN"/>
    <property type="match status" value="1"/>
</dbReference>
<name>A0A8H7NBN4_BIOOC</name>
<comment type="caution">
    <text evidence="1">The sequence shown here is derived from an EMBL/GenBank/DDBJ whole genome shotgun (WGS) entry which is preliminary data.</text>
</comment>
<reference evidence="1" key="1">
    <citation type="submission" date="2020-10" db="EMBL/GenBank/DDBJ databases">
        <title>High-Quality Genome Resource of Clonostachys rosea strain S41 by Oxford Nanopore Long-Read Sequencing.</title>
        <authorList>
            <person name="Wang H."/>
        </authorList>
    </citation>
    <scope>NUCLEOTIDE SEQUENCE</scope>
    <source>
        <strain evidence="1">S41</strain>
    </source>
</reference>
<evidence type="ECO:0008006" key="3">
    <source>
        <dbReference type="Google" id="ProtNLM"/>
    </source>
</evidence>
<accession>A0A8H7NBN4</accession>